<protein>
    <submittedName>
        <fullName evidence="7">2-hydroxyacid dehydrogenase</fullName>
        <ecNumber evidence="7">1.-.-.-</ecNumber>
    </submittedName>
</protein>
<dbReference type="PROSITE" id="PS00671">
    <property type="entry name" value="D_2_HYDROXYACID_DH_3"/>
    <property type="match status" value="1"/>
</dbReference>
<dbReference type="InterPro" id="IPR029753">
    <property type="entry name" value="D-isomer_DH_CS"/>
</dbReference>
<evidence type="ECO:0000256" key="4">
    <source>
        <dbReference type="RuleBase" id="RU003719"/>
    </source>
</evidence>
<dbReference type="PANTHER" id="PTHR43761:SF1">
    <property type="entry name" value="D-ISOMER SPECIFIC 2-HYDROXYACID DEHYDROGENASE CATALYTIC DOMAIN-CONTAINING PROTEIN-RELATED"/>
    <property type="match status" value="1"/>
</dbReference>
<dbReference type="EC" id="1.-.-.-" evidence="7"/>
<dbReference type="AlphaFoldDB" id="A0A240EAI9"/>
<keyword evidence="2 4" id="KW-0560">Oxidoreductase</keyword>
<comment type="similarity">
    <text evidence="1 4">Belongs to the D-isomer specific 2-hydroxyacid dehydrogenase family.</text>
</comment>
<name>A0A240EAI9_9VIBR</name>
<dbReference type="Gene3D" id="3.40.50.720">
    <property type="entry name" value="NAD(P)-binding Rossmann-like Domain"/>
    <property type="match status" value="2"/>
</dbReference>
<accession>A0A240EAI9</accession>
<evidence type="ECO:0000259" key="5">
    <source>
        <dbReference type="Pfam" id="PF00389"/>
    </source>
</evidence>
<dbReference type="Pfam" id="PF00389">
    <property type="entry name" value="2-Hacid_dh"/>
    <property type="match status" value="1"/>
</dbReference>
<dbReference type="InterPro" id="IPR006140">
    <property type="entry name" value="D-isomer_DH_NAD-bd"/>
</dbReference>
<proteinExistence type="inferred from homology"/>
<keyword evidence="3" id="KW-0520">NAD</keyword>
<dbReference type="Proteomes" id="UP000219336">
    <property type="component" value="Unassembled WGS sequence"/>
</dbReference>
<dbReference type="SUPFAM" id="SSF52283">
    <property type="entry name" value="Formate/glycerate dehydrogenase catalytic domain-like"/>
    <property type="match status" value="1"/>
</dbReference>
<dbReference type="SUPFAM" id="SSF51735">
    <property type="entry name" value="NAD(P)-binding Rossmann-fold domains"/>
    <property type="match status" value="1"/>
</dbReference>
<dbReference type="GO" id="GO:0016616">
    <property type="term" value="F:oxidoreductase activity, acting on the CH-OH group of donors, NAD or NADP as acceptor"/>
    <property type="evidence" value="ECO:0007669"/>
    <property type="project" value="InterPro"/>
</dbReference>
<dbReference type="GO" id="GO:0051287">
    <property type="term" value="F:NAD binding"/>
    <property type="evidence" value="ECO:0007669"/>
    <property type="project" value="InterPro"/>
</dbReference>
<dbReference type="Pfam" id="PF02826">
    <property type="entry name" value="2-Hacid_dh_C"/>
    <property type="match status" value="1"/>
</dbReference>
<dbReference type="RefSeq" id="WP_096992007.1">
    <property type="nucleotide sequence ID" value="NZ_JBHSII010000001.1"/>
</dbReference>
<dbReference type="InterPro" id="IPR006139">
    <property type="entry name" value="D-isomer_2_OHA_DH_cat_dom"/>
</dbReference>
<keyword evidence="8" id="KW-1185">Reference proteome</keyword>
<gene>
    <name evidence="7" type="ORF">VTH8203_00258</name>
</gene>
<feature type="domain" description="D-isomer specific 2-hydroxyacid dehydrogenase catalytic" evidence="5">
    <location>
        <begin position="32"/>
        <end position="319"/>
    </location>
</feature>
<feature type="domain" description="D-isomer specific 2-hydroxyacid dehydrogenase NAD-binding" evidence="6">
    <location>
        <begin position="109"/>
        <end position="289"/>
    </location>
</feature>
<dbReference type="EMBL" id="OANU01000002">
    <property type="protein sequence ID" value="SNX45263.1"/>
    <property type="molecule type" value="Genomic_DNA"/>
</dbReference>
<dbReference type="CDD" id="cd12162">
    <property type="entry name" value="2-Hacid_dh_4"/>
    <property type="match status" value="1"/>
</dbReference>
<reference evidence="8" key="1">
    <citation type="submission" date="2016-06" db="EMBL/GenBank/DDBJ databases">
        <authorList>
            <person name="Rodrigo-Torres L."/>
            <person name="Arahal R.D."/>
            <person name="Lucena T."/>
        </authorList>
    </citation>
    <scope>NUCLEOTIDE SEQUENCE [LARGE SCALE GENOMIC DNA]</scope>
    <source>
        <strain evidence="8">CECT8203</strain>
    </source>
</reference>
<dbReference type="InterPro" id="IPR036291">
    <property type="entry name" value="NAD(P)-bd_dom_sf"/>
</dbReference>
<dbReference type="OrthoDB" id="9805416at2"/>
<evidence type="ECO:0000256" key="2">
    <source>
        <dbReference type="ARBA" id="ARBA00023002"/>
    </source>
</evidence>
<evidence type="ECO:0000313" key="8">
    <source>
        <dbReference type="Proteomes" id="UP000219336"/>
    </source>
</evidence>
<evidence type="ECO:0000259" key="6">
    <source>
        <dbReference type="Pfam" id="PF02826"/>
    </source>
</evidence>
<evidence type="ECO:0000256" key="1">
    <source>
        <dbReference type="ARBA" id="ARBA00005854"/>
    </source>
</evidence>
<evidence type="ECO:0000313" key="7">
    <source>
        <dbReference type="EMBL" id="SNX45263.1"/>
    </source>
</evidence>
<evidence type="ECO:0000256" key="3">
    <source>
        <dbReference type="ARBA" id="ARBA00023027"/>
    </source>
</evidence>
<organism evidence="7 8">
    <name type="scientific">Vibrio thalassae</name>
    <dbReference type="NCBI Taxonomy" id="1243014"/>
    <lineage>
        <taxon>Bacteria</taxon>
        <taxon>Pseudomonadati</taxon>
        <taxon>Pseudomonadota</taxon>
        <taxon>Gammaproteobacteria</taxon>
        <taxon>Vibrionales</taxon>
        <taxon>Vibrionaceae</taxon>
        <taxon>Vibrio</taxon>
    </lineage>
</organism>
<dbReference type="PANTHER" id="PTHR43761">
    <property type="entry name" value="D-ISOMER SPECIFIC 2-HYDROXYACID DEHYDROGENASE FAMILY PROTEIN (AFU_ORTHOLOGUE AFUA_1G13630)"/>
    <property type="match status" value="1"/>
</dbReference>
<dbReference type="InterPro" id="IPR050418">
    <property type="entry name" value="D-iso_2-hydroxyacid_DH_PdxB"/>
</dbReference>
<sequence>MATKKIVFLDRDTIPASITIPTPHFTHQWFEYDSTSPEQVIERIHDADVVISNKVYLGSEVLEQAKHLTHIAVAATGVNNVDLDYCVQRGIAVTNIQGYATQSVPEHVVALLFALMRNIPAYHNDIRNGEWQRQNKFCFFTHPIQDIANSTLGIIGSGALGQATARLARAIGMKVQFSERKGAVQCREGYVPFERFLSTSDAIVLLCPLTNQTTDLIDAEALSNMKPTAILINTGRGGLVNEAALVSALKQKQIAGAGVDVFTEEPAPETNPLIENMDLPNLVLTPHVAWGSHSSIEKLCAILVNNIEAVEQGRTQNRVV</sequence>